<dbReference type="KEGG" id="nfl:COO91_07475"/>
<protein>
    <submittedName>
        <fullName evidence="1">Uncharacterized protein</fullName>
    </submittedName>
</protein>
<reference evidence="1 2" key="1">
    <citation type="submission" date="2017-11" db="EMBL/GenBank/DDBJ databases">
        <title>Complete genome of a free-living desiccation-tolerant cyanobacterium and its photosynthetic adaptation to extreme terrestrial habitat.</title>
        <authorList>
            <person name="Shang J."/>
        </authorList>
    </citation>
    <scope>NUCLEOTIDE SEQUENCE [LARGE SCALE GENOMIC DNA]</scope>
    <source>
        <strain evidence="1 2">CCNUN1</strain>
    </source>
</reference>
<evidence type="ECO:0000313" key="2">
    <source>
        <dbReference type="Proteomes" id="UP000232003"/>
    </source>
</evidence>
<gene>
    <name evidence="1" type="ORF">COO91_07475</name>
</gene>
<proteinExistence type="predicted"/>
<name>A0A2K8T156_9NOSO</name>
<accession>A0A2K8T156</accession>
<dbReference type="Proteomes" id="UP000232003">
    <property type="component" value="Chromosome"/>
</dbReference>
<organism evidence="1 2">
    <name type="scientific">Nostoc flagelliforme CCNUN1</name>
    <dbReference type="NCBI Taxonomy" id="2038116"/>
    <lineage>
        <taxon>Bacteria</taxon>
        <taxon>Bacillati</taxon>
        <taxon>Cyanobacteriota</taxon>
        <taxon>Cyanophyceae</taxon>
        <taxon>Nostocales</taxon>
        <taxon>Nostocaceae</taxon>
        <taxon>Nostoc</taxon>
    </lineage>
</organism>
<dbReference type="AlphaFoldDB" id="A0A2K8T156"/>
<sequence>MLYQYHHQIIRVNFITELARVSKATNPHLANPKAWLF</sequence>
<keyword evidence="2" id="KW-1185">Reference proteome</keyword>
<evidence type="ECO:0000313" key="1">
    <source>
        <dbReference type="EMBL" id="AUB41427.1"/>
    </source>
</evidence>
<dbReference type="EMBL" id="CP024785">
    <property type="protein sequence ID" value="AUB41427.1"/>
    <property type="molecule type" value="Genomic_DNA"/>
</dbReference>